<sequence length="33" mass="3439">MDGVPFHRVAVAFAATLIVAIAGGQTLHDAIEF</sequence>
<organism evidence="1">
    <name type="scientific">freshwater metagenome</name>
    <dbReference type="NCBI Taxonomy" id="449393"/>
    <lineage>
        <taxon>unclassified sequences</taxon>
        <taxon>metagenomes</taxon>
        <taxon>ecological metagenomes</taxon>
    </lineage>
</organism>
<dbReference type="EMBL" id="CAEZTG010000190">
    <property type="protein sequence ID" value="CAB4578614.1"/>
    <property type="molecule type" value="Genomic_DNA"/>
</dbReference>
<proteinExistence type="predicted"/>
<protein>
    <submittedName>
        <fullName evidence="1">Unannotated protein</fullName>
    </submittedName>
</protein>
<dbReference type="AlphaFoldDB" id="A0A6J6EUX9"/>
<gene>
    <name evidence="1" type="ORF">UFOPK1603_01602</name>
</gene>
<evidence type="ECO:0000313" key="1">
    <source>
        <dbReference type="EMBL" id="CAB4578614.1"/>
    </source>
</evidence>
<name>A0A6J6EUX9_9ZZZZ</name>
<reference evidence="1" key="1">
    <citation type="submission" date="2020-05" db="EMBL/GenBank/DDBJ databases">
        <authorList>
            <person name="Chiriac C."/>
            <person name="Salcher M."/>
            <person name="Ghai R."/>
            <person name="Kavagutti S V."/>
        </authorList>
    </citation>
    <scope>NUCLEOTIDE SEQUENCE</scope>
</reference>
<accession>A0A6J6EUX9</accession>